<dbReference type="Proteomes" id="UP000587760">
    <property type="component" value="Unassembled WGS sequence"/>
</dbReference>
<dbReference type="InterPro" id="IPR055170">
    <property type="entry name" value="GFO_IDH_MocA-like_dom"/>
</dbReference>
<evidence type="ECO:0000259" key="1">
    <source>
        <dbReference type="Pfam" id="PF01408"/>
    </source>
</evidence>
<dbReference type="InterPro" id="IPR036291">
    <property type="entry name" value="NAD(P)-bd_dom_sf"/>
</dbReference>
<dbReference type="RefSeq" id="WP_184746915.1">
    <property type="nucleotide sequence ID" value="NZ_JACHGJ010000004.1"/>
</dbReference>
<reference evidence="3 4" key="1">
    <citation type="submission" date="2020-08" db="EMBL/GenBank/DDBJ databases">
        <title>Genomic Encyclopedia of Type Strains, Phase IV (KMG-IV): sequencing the most valuable type-strain genomes for metagenomic binning, comparative biology and taxonomic classification.</title>
        <authorList>
            <person name="Goeker M."/>
        </authorList>
    </citation>
    <scope>NUCLEOTIDE SEQUENCE [LARGE SCALE GENOMIC DNA]</scope>
    <source>
        <strain evidence="3 4">DSM 2461</strain>
    </source>
</reference>
<dbReference type="InterPro" id="IPR000683">
    <property type="entry name" value="Gfo/Idh/MocA-like_OxRdtase_N"/>
</dbReference>
<dbReference type="Pfam" id="PF22725">
    <property type="entry name" value="GFO_IDH_MocA_C3"/>
    <property type="match status" value="1"/>
</dbReference>
<accession>A0A841R617</accession>
<dbReference type="Gene3D" id="3.30.360.10">
    <property type="entry name" value="Dihydrodipicolinate Reductase, domain 2"/>
    <property type="match status" value="1"/>
</dbReference>
<feature type="domain" description="GFO/IDH/MocA-like oxidoreductase" evidence="2">
    <location>
        <begin position="135"/>
        <end position="259"/>
    </location>
</feature>
<sequence length="333" mass="37655">MLNKSEVNWGMIGCGQVTEVKSGPGLYKSENSNLVGVYNVDYDLTLDYIKRHGVEKAYKTVEELLTDPEVDIIYVATPPKFHYQYALDILNAGKIPYIEKPVALNYKQALEIKMLSEKLNIPVYVAFYRRGVEKFLKMKELLDQKILGDIRYLYVTQIMPVEESELDPAHLPWRVIPSISGGGKFLDMAVHVLDVLIMFFGEIEDMQGIVTNQGGYYEADDTVIATFKFRNGIVGSGTWCYVADKNINEVQIVGEKGRITYDGLSAKRFTLELDGKSETFEFPEPEHASMPYQQAVVNELIGKAKSEANFEQAINTVKITDMILDGYRKGLEK</sequence>
<dbReference type="Pfam" id="PF01408">
    <property type="entry name" value="GFO_IDH_MocA"/>
    <property type="match status" value="1"/>
</dbReference>
<name>A0A841R617_9SPIO</name>
<comment type="caution">
    <text evidence="3">The sequence shown here is derived from an EMBL/GenBank/DDBJ whole genome shotgun (WGS) entry which is preliminary data.</text>
</comment>
<dbReference type="SUPFAM" id="SSF55347">
    <property type="entry name" value="Glyceraldehyde-3-phosphate dehydrogenase-like, C-terminal domain"/>
    <property type="match status" value="1"/>
</dbReference>
<proteinExistence type="predicted"/>
<dbReference type="GO" id="GO:0000166">
    <property type="term" value="F:nucleotide binding"/>
    <property type="evidence" value="ECO:0007669"/>
    <property type="project" value="InterPro"/>
</dbReference>
<dbReference type="Gene3D" id="3.40.50.720">
    <property type="entry name" value="NAD(P)-binding Rossmann-like Domain"/>
    <property type="match status" value="1"/>
</dbReference>
<organism evidence="3 4">
    <name type="scientific">Spirochaeta isovalerica</name>
    <dbReference type="NCBI Taxonomy" id="150"/>
    <lineage>
        <taxon>Bacteria</taxon>
        <taxon>Pseudomonadati</taxon>
        <taxon>Spirochaetota</taxon>
        <taxon>Spirochaetia</taxon>
        <taxon>Spirochaetales</taxon>
        <taxon>Spirochaetaceae</taxon>
        <taxon>Spirochaeta</taxon>
    </lineage>
</organism>
<dbReference type="EMBL" id="JACHGJ010000004">
    <property type="protein sequence ID" value="MBB6480644.1"/>
    <property type="molecule type" value="Genomic_DNA"/>
</dbReference>
<dbReference type="PANTHER" id="PTHR43249:SF1">
    <property type="entry name" value="D-GLUCOSIDE 3-DEHYDROGENASE"/>
    <property type="match status" value="1"/>
</dbReference>
<dbReference type="PANTHER" id="PTHR43249">
    <property type="entry name" value="UDP-N-ACETYL-2-AMINO-2-DEOXY-D-GLUCURONATE OXIDASE"/>
    <property type="match status" value="1"/>
</dbReference>
<dbReference type="AlphaFoldDB" id="A0A841R617"/>
<feature type="domain" description="Gfo/Idh/MocA-like oxidoreductase N-terminal" evidence="1">
    <location>
        <begin position="7"/>
        <end position="126"/>
    </location>
</feature>
<evidence type="ECO:0000313" key="3">
    <source>
        <dbReference type="EMBL" id="MBB6480644.1"/>
    </source>
</evidence>
<dbReference type="InterPro" id="IPR052515">
    <property type="entry name" value="Gfo/Idh/MocA_Oxidoreductase"/>
</dbReference>
<dbReference type="SUPFAM" id="SSF51735">
    <property type="entry name" value="NAD(P)-binding Rossmann-fold domains"/>
    <property type="match status" value="1"/>
</dbReference>
<evidence type="ECO:0000313" key="4">
    <source>
        <dbReference type="Proteomes" id="UP000587760"/>
    </source>
</evidence>
<gene>
    <name evidence="3" type="ORF">HNR50_002317</name>
</gene>
<protein>
    <submittedName>
        <fullName evidence="3">Putative dehydrogenase</fullName>
    </submittedName>
</protein>
<evidence type="ECO:0000259" key="2">
    <source>
        <dbReference type="Pfam" id="PF22725"/>
    </source>
</evidence>
<keyword evidence="4" id="KW-1185">Reference proteome</keyword>